<dbReference type="UniPathway" id="UPA00196"/>
<gene>
    <name evidence="7" type="primary">LOC115625554</name>
</gene>
<dbReference type="PIRSF" id="PIRSF017321">
    <property type="entry name" value="GWT1"/>
    <property type="match status" value="1"/>
</dbReference>
<comment type="function">
    <text evidence="5">A acetyltransferase, which acetylates the inositol ring of phosphatidylinositol during biosynthesis of GPI-anchor.</text>
</comment>
<dbReference type="EC" id="2.3.-.-" evidence="5"/>
<organism evidence="6 7">
    <name type="scientific">Drosophila lebanonensis</name>
    <name type="common">Fruit fly</name>
    <name type="synonym">Scaptodrosophila lebanonensis</name>
    <dbReference type="NCBI Taxonomy" id="7225"/>
    <lineage>
        <taxon>Eukaryota</taxon>
        <taxon>Metazoa</taxon>
        <taxon>Ecdysozoa</taxon>
        <taxon>Arthropoda</taxon>
        <taxon>Hexapoda</taxon>
        <taxon>Insecta</taxon>
        <taxon>Pterygota</taxon>
        <taxon>Neoptera</taxon>
        <taxon>Endopterygota</taxon>
        <taxon>Diptera</taxon>
        <taxon>Brachycera</taxon>
        <taxon>Muscomorpha</taxon>
        <taxon>Ephydroidea</taxon>
        <taxon>Drosophilidae</taxon>
        <taxon>Scaptodrosophila</taxon>
    </lineage>
</organism>
<feature type="transmembrane region" description="Helical" evidence="5">
    <location>
        <begin position="242"/>
        <end position="262"/>
    </location>
</feature>
<dbReference type="Pfam" id="PF06423">
    <property type="entry name" value="GWT1"/>
    <property type="match status" value="1"/>
</dbReference>
<name>A0A6J2TM06_DROLE</name>
<feature type="transmembrane region" description="Helical" evidence="5">
    <location>
        <begin position="320"/>
        <end position="339"/>
    </location>
</feature>
<dbReference type="GO" id="GO:0006506">
    <property type="term" value="P:GPI anchor biosynthetic process"/>
    <property type="evidence" value="ECO:0007669"/>
    <property type="project" value="UniProtKB-UniPathway"/>
</dbReference>
<dbReference type="GO" id="GO:0072659">
    <property type="term" value="P:protein localization to plasma membrane"/>
    <property type="evidence" value="ECO:0007669"/>
    <property type="project" value="TreeGrafter"/>
</dbReference>
<comment type="subcellular location">
    <subcellularLocation>
        <location evidence="5">Endoplasmic reticulum membrane</location>
        <topology evidence="5">Multi-pass membrane protein</topology>
    </subcellularLocation>
    <subcellularLocation>
        <location evidence="1">Membrane</location>
        <topology evidence="1">Multi-pass membrane protein</topology>
    </subcellularLocation>
</comment>
<feature type="transmembrane region" description="Helical" evidence="5">
    <location>
        <begin position="351"/>
        <end position="373"/>
    </location>
</feature>
<feature type="transmembrane region" description="Helical" evidence="5">
    <location>
        <begin position="118"/>
        <end position="137"/>
    </location>
</feature>
<dbReference type="GeneID" id="115625554"/>
<feature type="transmembrane region" description="Helical" evidence="5">
    <location>
        <begin position="149"/>
        <end position="169"/>
    </location>
</feature>
<dbReference type="GO" id="GO:0032216">
    <property type="term" value="F:glucosaminyl-phosphatidylinositol O-acyltransferase activity"/>
    <property type="evidence" value="ECO:0007669"/>
    <property type="project" value="TreeGrafter"/>
</dbReference>
<feature type="transmembrane region" description="Helical" evidence="5">
    <location>
        <begin position="20"/>
        <end position="42"/>
    </location>
</feature>
<accession>A0A6J2TM06</accession>
<dbReference type="PANTHER" id="PTHR20661:SF0">
    <property type="entry name" value="PHOSPHATIDYLINOSITOL-GLYCAN BIOSYNTHESIS CLASS W PROTEIN"/>
    <property type="match status" value="1"/>
</dbReference>
<evidence type="ECO:0000256" key="3">
    <source>
        <dbReference type="ARBA" id="ARBA00022989"/>
    </source>
</evidence>
<keyword evidence="2 5" id="KW-0812">Transmembrane</keyword>
<comment type="similarity">
    <text evidence="5">Belongs to the PIGW family.</text>
</comment>
<keyword evidence="6" id="KW-1185">Reference proteome</keyword>
<dbReference type="GO" id="GO:0005789">
    <property type="term" value="C:endoplasmic reticulum membrane"/>
    <property type="evidence" value="ECO:0007669"/>
    <property type="project" value="UniProtKB-SubCell"/>
</dbReference>
<feature type="transmembrane region" description="Helical" evidence="5">
    <location>
        <begin position="421"/>
        <end position="440"/>
    </location>
</feature>
<feature type="transmembrane region" description="Helical" evidence="5">
    <location>
        <begin position="446"/>
        <end position="467"/>
    </location>
</feature>
<keyword evidence="5" id="KW-0337">GPI-anchor biosynthesis</keyword>
<evidence type="ECO:0000256" key="5">
    <source>
        <dbReference type="RuleBase" id="RU280819"/>
    </source>
</evidence>
<protein>
    <recommendedName>
        <fullName evidence="5">Phosphatidylinositol-glycan biosynthesis class W protein</fullName>
        <ecNumber evidence="5">2.3.-.-</ecNumber>
    </recommendedName>
</protein>
<evidence type="ECO:0000313" key="6">
    <source>
        <dbReference type="Proteomes" id="UP000504634"/>
    </source>
</evidence>
<dbReference type="RefSeq" id="XP_030376545.1">
    <property type="nucleotide sequence ID" value="XM_030520685.1"/>
</dbReference>
<feature type="transmembrane region" description="Helical" evidence="5">
    <location>
        <begin position="282"/>
        <end position="299"/>
    </location>
</feature>
<feature type="transmembrane region" description="Helical" evidence="5">
    <location>
        <begin position="54"/>
        <end position="72"/>
    </location>
</feature>
<sequence length="474" mass="52821">MTRLTPLLVEVYDKSSTESLAQCASSLLVISTTFSGIVLARIATHNISNNCIRYLIEFVLIVVPGVLIVTNLGSDYGAHYMAIMVLLFAIFICHTRSLGLARRRQTFDMGARPTTLTVVRALTHIITAICILAIDFNSFHRPFRKSPGFGAHLMDSGIGLFVVTMGLVSRRPRNCADVRRSLLWSVLPLLMLGTGRTVIIMAIEYGQDAHEYGEHLNAFFTLGFTKLLGTMLSAMVCSDFQYLLVAFGLLFAHQLGLSHGISDYIMNEDNPRSSVFSANREGLLSLPGFVVLYLISMYFSRWLMSKTILSYAEMIKRLRTMLFIMLLCWGLFVISAYLFGVSRVSCNFGYVVWIFGIISTMLWLTMFIFDFIINTVLPLPTSTISDTLDEGIPLTHSTPQNHSKTIHSGFLICDALNMNGLTFFMIANVLTGCVNMFLSPENRSNSASVGILLVYMLLATGVAYILFKKRIRIA</sequence>
<keyword evidence="3 5" id="KW-1133">Transmembrane helix</keyword>
<dbReference type="Proteomes" id="UP000504634">
    <property type="component" value="Unplaced"/>
</dbReference>
<keyword evidence="5" id="KW-0808">Transferase</keyword>
<evidence type="ECO:0000313" key="7">
    <source>
        <dbReference type="RefSeq" id="XP_030376545.1"/>
    </source>
</evidence>
<comment type="pathway">
    <text evidence="5">Glycolipid biosynthesis; glycosylphosphatidylinositol-anchor biosynthesis.</text>
</comment>
<dbReference type="InterPro" id="IPR009447">
    <property type="entry name" value="PIGW/GWT1"/>
</dbReference>
<keyword evidence="4 5" id="KW-0472">Membrane</keyword>
<proteinExistence type="inferred from homology"/>
<dbReference type="PANTHER" id="PTHR20661">
    <property type="entry name" value="PHOSPHATIDYLINOSITOL-GLYCAN BIOSYNTHESIS CLASS W PROTEIN"/>
    <property type="match status" value="1"/>
</dbReference>
<evidence type="ECO:0000256" key="1">
    <source>
        <dbReference type="ARBA" id="ARBA00004141"/>
    </source>
</evidence>
<evidence type="ECO:0000256" key="2">
    <source>
        <dbReference type="ARBA" id="ARBA00022692"/>
    </source>
</evidence>
<dbReference type="AlphaFoldDB" id="A0A6J2TM06"/>
<dbReference type="OrthoDB" id="15270at2759"/>
<reference evidence="7" key="1">
    <citation type="submission" date="2025-08" db="UniProtKB">
        <authorList>
            <consortium name="RefSeq"/>
        </authorList>
    </citation>
    <scope>IDENTIFICATION</scope>
    <source>
        <strain evidence="7">11010-0011.00</strain>
        <tissue evidence="7">Whole body</tissue>
    </source>
</reference>
<keyword evidence="5" id="KW-0012">Acyltransferase</keyword>
<feature type="transmembrane region" description="Helical" evidence="5">
    <location>
        <begin position="181"/>
        <end position="203"/>
    </location>
</feature>
<feature type="transmembrane region" description="Helical" evidence="5">
    <location>
        <begin position="215"/>
        <end position="235"/>
    </location>
</feature>
<evidence type="ECO:0000256" key="4">
    <source>
        <dbReference type="ARBA" id="ARBA00023136"/>
    </source>
</evidence>
<feature type="transmembrane region" description="Helical" evidence="5">
    <location>
        <begin position="78"/>
        <end position="98"/>
    </location>
</feature>
<keyword evidence="5" id="KW-0256">Endoplasmic reticulum</keyword>
<dbReference type="CTD" id="38220"/>